<evidence type="ECO:0000259" key="4">
    <source>
        <dbReference type="PROSITE" id="PS50995"/>
    </source>
</evidence>
<evidence type="ECO:0000256" key="1">
    <source>
        <dbReference type="ARBA" id="ARBA00023015"/>
    </source>
</evidence>
<protein>
    <submittedName>
        <fullName evidence="5">DNA-binding transcriptional regulator, MarR family</fullName>
    </submittedName>
</protein>
<keyword evidence="3" id="KW-0804">Transcription</keyword>
<accession>A0A1I1RS53</accession>
<dbReference type="EMBL" id="FOMN01000002">
    <property type="protein sequence ID" value="SFD36922.1"/>
    <property type="molecule type" value="Genomic_DNA"/>
</dbReference>
<dbReference type="InterPro" id="IPR000835">
    <property type="entry name" value="HTH_MarR-typ"/>
</dbReference>
<dbReference type="InterPro" id="IPR036388">
    <property type="entry name" value="WH-like_DNA-bd_sf"/>
</dbReference>
<feature type="domain" description="HTH marR-type" evidence="4">
    <location>
        <begin position="45"/>
        <end position="187"/>
    </location>
</feature>
<evidence type="ECO:0000313" key="6">
    <source>
        <dbReference type="Proteomes" id="UP000199599"/>
    </source>
</evidence>
<sequence>MRYKSMNGKENHFKLNRSKVIKKFTATIAFYKIYSKLHICEVKMKKEIGSKIKVANTLIERELNNQMSSIFGNYRLTGVQSMILVVLYEADNEPIIQKELADKFVLSHPTIRSVVRRLENAGLVQTGFLASDHRQVTLNLTLKGRDLMRAQIDKIYAVMNEVNHKISAHLTESERNKLVAILDVIINNLK</sequence>
<evidence type="ECO:0000256" key="3">
    <source>
        <dbReference type="ARBA" id="ARBA00023163"/>
    </source>
</evidence>
<dbReference type="SUPFAM" id="SSF46785">
    <property type="entry name" value="Winged helix' DNA-binding domain"/>
    <property type="match status" value="1"/>
</dbReference>
<dbReference type="PANTHER" id="PTHR42756">
    <property type="entry name" value="TRANSCRIPTIONAL REGULATOR, MARR"/>
    <property type="match status" value="1"/>
</dbReference>
<dbReference type="STRING" id="1505723.SAMN04487792_0531"/>
<dbReference type="SMART" id="SM00347">
    <property type="entry name" value="HTH_MARR"/>
    <property type="match status" value="1"/>
</dbReference>
<evidence type="ECO:0000313" key="5">
    <source>
        <dbReference type="EMBL" id="SFD36922.1"/>
    </source>
</evidence>
<dbReference type="AlphaFoldDB" id="A0A1I1RS53"/>
<keyword evidence="1" id="KW-0805">Transcription regulation</keyword>
<organism evidence="5 6">
    <name type="scientific">Lactobacillus bombicola</name>
    <dbReference type="NCBI Taxonomy" id="1505723"/>
    <lineage>
        <taxon>Bacteria</taxon>
        <taxon>Bacillati</taxon>
        <taxon>Bacillota</taxon>
        <taxon>Bacilli</taxon>
        <taxon>Lactobacillales</taxon>
        <taxon>Lactobacillaceae</taxon>
        <taxon>Lactobacillus</taxon>
    </lineage>
</organism>
<proteinExistence type="predicted"/>
<dbReference type="Gene3D" id="1.10.10.10">
    <property type="entry name" value="Winged helix-like DNA-binding domain superfamily/Winged helix DNA-binding domain"/>
    <property type="match status" value="1"/>
</dbReference>
<dbReference type="PROSITE" id="PS50995">
    <property type="entry name" value="HTH_MARR_2"/>
    <property type="match status" value="1"/>
</dbReference>
<name>A0A1I1RS53_9LACO</name>
<dbReference type="Pfam" id="PF12802">
    <property type="entry name" value="MarR_2"/>
    <property type="match status" value="1"/>
</dbReference>
<keyword evidence="2 5" id="KW-0238">DNA-binding</keyword>
<dbReference type="PANTHER" id="PTHR42756:SF1">
    <property type="entry name" value="TRANSCRIPTIONAL REPRESSOR OF EMRAB OPERON"/>
    <property type="match status" value="1"/>
</dbReference>
<dbReference type="InterPro" id="IPR036390">
    <property type="entry name" value="WH_DNA-bd_sf"/>
</dbReference>
<evidence type="ECO:0000256" key="2">
    <source>
        <dbReference type="ARBA" id="ARBA00023125"/>
    </source>
</evidence>
<dbReference type="GO" id="GO:0003677">
    <property type="term" value="F:DNA binding"/>
    <property type="evidence" value="ECO:0007669"/>
    <property type="project" value="UniProtKB-KW"/>
</dbReference>
<dbReference type="Proteomes" id="UP000199599">
    <property type="component" value="Unassembled WGS sequence"/>
</dbReference>
<reference evidence="6" key="1">
    <citation type="submission" date="2016-10" db="EMBL/GenBank/DDBJ databases">
        <authorList>
            <person name="Varghese N."/>
            <person name="Submissions S."/>
        </authorList>
    </citation>
    <scope>NUCLEOTIDE SEQUENCE [LARGE SCALE GENOMIC DNA]</scope>
    <source>
        <strain evidence="6">R-53102</strain>
    </source>
</reference>
<gene>
    <name evidence="5" type="ORF">SAMN04487792_0531</name>
</gene>
<dbReference type="GO" id="GO:0003700">
    <property type="term" value="F:DNA-binding transcription factor activity"/>
    <property type="evidence" value="ECO:0007669"/>
    <property type="project" value="InterPro"/>
</dbReference>